<organism evidence="2 3">
    <name type="scientific">Phytopseudomonas flavescens</name>
    <dbReference type="NCBI Taxonomy" id="29435"/>
    <lineage>
        <taxon>Bacteria</taxon>
        <taxon>Pseudomonadati</taxon>
        <taxon>Pseudomonadota</taxon>
        <taxon>Gammaproteobacteria</taxon>
        <taxon>Pseudomonadales</taxon>
        <taxon>Pseudomonadaceae</taxon>
        <taxon>Phytopseudomonas</taxon>
    </lineage>
</organism>
<evidence type="ECO:0000313" key="3">
    <source>
        <dbReference type="Proteomes" id="UP000198606"/>
    </source>
</evidence>
<dbReference type="AlphaFoldDB" id="A0A1G8HDF8"/>
<evidence type="ECO:0000256" key="1">
    <source>
        <dbReference type="SAM" id="MobiDB-lite"/>
    </source>
</evidence>
<proteinExistence type="predicted"/>
<feature type="region of interest" description="Disordered" evidence="1">
    <location>
        <begin position="1"/>
        <end position="41"/>
    </location>
</feature>
<protein>
    <submittedName>
        <fullName evidence="2">Uncharacterized protein</fullName>
    </submittedName>
</protein>
<dbReference type="RefSeq" id="WP_279615862.1">
    <property type="nucleotide sequence ID" value="NZ_FNDG01000010.1"/>
</dbReference>
<reference evidence="2 3" key="1">
    <citation type="submission" date="2016-10" db="EMBL/GenBank/DDBJ databases">
        <authorList>
            <person name="de Groot N.N."/>
        </authorList>
    </citation>
    <scope>NUCLEOTIDE SEQUENCE [LARGE SCALE GENOMIC DNA]</scope>
    <source>
        <strain evidence="2 3">LMG 18387</strain>
    </source>
</reference>
<accession>A0A1G8HDF8</accession>
<dbReference type="EMBL" id="FNDG01000010">
    <property type="protein sequence ID" value="SDI04673.1"/>
    <property type="molecule type" value="Genomic_DNA"/>
</dbReference>
<dbReference type="Proteomes" id="UP000198606">
    <property type="component" value="Unassembled WGS sequence"/>
</dbReference>
<name>A0A1G8HDF8_9GAMM</name>
<sequence length="41" mass="4286">MFDNVLIANRGDRPQRGAAAQPKCPAGVARVGGLSPENHDV</sequence>
<evidence type="ECO:0000313" key="2">
    <source>
        <dbReference type="EMBL" id="SDI04673.1"/>
    </source>
</evidence>
<gene>
    <name evidence="2" type="ORF">SAMN05216588_110160</name>
</gene>